<name>A0A8D5AKW5_9GAMM</name>
<dbReference type="KEGG" id="moz:MoryE10_28300"/>
<evidence type="ECO:0000313" key="3">
    <source>
        <dbReference type="Proteomes" id="UP000824988"/>
    </source>
</evidence>
<feature type="chain" id="PRO_5034632747" evidence="1">
    <location>
        <begin position="27"/>
        <end position="284"/>
    </location>
</feature>
<proteinExistence type="predicted"/>
<protein>
    <submittedName>
        <fullName evidence="2">Uncharacterized protein</fullName>
    </submittedName>
</protein>
<dbReference type="AlphaFoldDB" id="A0A8D5AKW5"/>
<keyword evidence="3" id="KW-1185">Reference proteome</keyword>
<organism evidence="2 3">
    <name type="scientific">Methylogaea oryzae</name>
    <dbReference type="NCBI Taxonomy" id="1295382"/>
    <lineage>
        <taxon>Bacteria</taxon>
        <taxon>Pseudomonadati</taxon>
        <taxon>Pseudomonadota</taxon>
        <taxon>Gammaproteobacteria</taxon>
        <taxon>Methylococcales</taxon>
        <taxon>Methylococcaceae</taxon>
        <taxon>Methylogaea</taxon>
    </lineage>
</organism>
<dbReference type="Proteomes" id="UP000824988">
    <property type="component" value="Chromosome"/>
</dbReference>
<keyword evidence="1" id="KW-0732">Signal</keyword>
<reference evidence="2" key="1">
    <citation type="submission" date="2019-06" db="EMBL/GenBank/DDBJ databases">
        <title>Complete genome sequence of Methylogaea oryzae strain JCM16910.</title>
        <authorList>
            <person name="Asakawa S."/>
        </authorList>
    </citation>
    <scope>NUCLEOTIDE SEQUENCE</scope>
    <source>
        <strain evidence="2">E10</strain>
    </source>
</reference>
<feature type="signal peptide" evidence="1">
    <location>
        <begin position="1"/>
        <end position="26"/>
    </location>
</feature>
<evidence type="ECO:0000313" key="2">
    <source>
        <dbReference type="EMBL" id="BBL72224.1"/>
    </source>
</evidence>
<gene>
    <name evidence="2" type="ORF">MoryE10_28300</name>
</gene>
<sequence>MLKRASLLALRLLLPACLGLASTAHALDPGRADGTLTAEGQTVRLTEAYAWRHDGRELNRPELRILLTDRAVPEDLPAGPLAMLPQRWAQTGRLRGVLLRQDLRLPSKPWKVQPLLPRGGKPGELAKLPYRLSPDRHRIAGDIALESDDLRLRAAFDAPLFQDEAVSQSLAGGQARASAPASALAAFNEAWRHADWKALSDYATAEKRREMDELIQAHQRELAAASPEDRARIAEGLLSVVDDEAKTRGDVLRVVQRGRRAVILRRRLGPQNLRLENDRWKVDY</sequence>
<accession>A0A8D5AKW5</accession>
<dbReference type="EMBL" id="AP019782">
    <property type="protein sequence ID" value="BBL72224.1"/>
    <property type="molecule type" value="Genomic_DNA"/>
</dbReference>
<dbReference type="RefSeq" id="WP_221047434.1">
    <property type="nucleotide sequence ID" value="NZ_AP019782.1"/>
</dbReference>
<evidence type="ECO:0000256" key="1">
    <source>
        <dbReference type="SAM" id="SignalP"/>
    </source>
</evidence>